<proteinExistence type="predicted"/>
<evidence type="ECO:0000313" key="1">
    <source>
        <dbReference type="EMBL" id="PPQ39535.1"/>
    </source>
</evidence>
<keyword evidence="2" id="KW-1185">Reference proteome</keyword>
<dbReference type="OrthoDB" id="7593663at2"/>
<organism evidence="1 2">
    <name type="scientific">Rhodopila globiformis</name>
    <name type="common">Rhodopseudomonas globiformis</name>
    <dbReference type="NCBI Taxonomy" id="1071"/>
    <lineage>
        <taxon>Bacteria</taxon>
        <taxon>Pseudomonadati</taxon>
        <taxon>Pseudomonadota</taxon>
        <taxon>Alphaproteobacteria</taxon>
        <taxon>Acetobacterales</taxon>
        <taxon>Acetobacteraceae</taxon>
        <taxon>Rhodopila</taxon>
    </lineage>
</organism>
<dbReference type="RefSeq" id="WP_104517009.1">
    <property type="nucleotide sequence ID" value="NZ_NHRY01000032.1"/>
</dbReference>
<name>A0A2S6NNW5_RHOGL</name>
<evidence type="ECO:0008006" key="3">
    <source>
        <dbReference type="Google" id="ProtNLM"/>
    </source>
</evidence>
<dbReference type="InterPro" id="IPR029044">
    <property type="entry name" value="Nucleotide-diphossugar_trans"/>
</dbReference>
<protein>
    <recommendedName>
        <fullName evidence="3">Glycosyltransferase 2-like domain-containing protein</fullName>
    </recommendedName>
</protein>
<accession>A0A2S6NNW5</accession>
<dbReference type="Proteomes" id="UP000239724">
    <property type="component" value="Unassembled WGS sequence"/>
</dbReference>
<dbReference type="AlphaFoldDB" id="A0A2S6NNW5"/>
<comment type="caution">
    <text evidence="1">The sequence shown here is derived from an EMBL/GenBank/DDBJ whole genome shotgun (WGS) entry which is preliminary data.</text>
</comment>
<sequence>MSLLPIRPVDAPLYVVTPIINPSRYRSRYALYRDFAQYITDAGAVLYTVEAAFGDRDFEITDADDPRHIRVRTSHEMWHKENLINIGVARLPADWKYLAWVDADVRFARPDIVEETIHQLQHFSVVQMFAQATDLGPRHEPIGAFDGFVAQWMRCGARVPTAMRPYGVWHPGYAWACRRDAWDQLGGLIDFGIVGSADTYMARGLIGDMESCLTADIVRECPTYAAWCLEWQNRAETYIRRNIGYVDGLLLHYFHGSKARRGYERRSDILSQNRFDPTTDLRRDWQGVWQLTDRKIPLRDQLRAYFRSRDEDNVAI</sequence>
<evidence type="ECO:0000313" key="2">
    <source>
        <dbReference type="Proteomes" id="UP000239724"/>
    </source>
</evidence>
<dbReference type="SUPFAM" id="SSF53448">
    <property type="entry name" value="Nucleotide-diphospho-sugar transferases"/>
    <property type="match status" value="1"/>
</dbReference>
<reference evidence="1 2" key="1">
    <citation type="journal article" date="2018" name="Arch. Microbiol.">
        <title>New insights into the metabolic potential of the phototrophic purple bacterium Rhodopila globiformis DSM 161(T) from its draft genome sequence and evidence for a vanadium-dependent nitrogenase.</title>
        <authorList>
            <person name="Imhoff J.F."/>
            <person name="Rahn T."/>
            <person name="Kunzel S."/>
            <person name="Neulinger S.C."/>
        </authorList>
    </citation>
    <scope>NUCLEOTIDE SEQUENCE [LARGE SCALE GENOMIC DNA]</scope>
    <source>
        <strain evidence="1 2">DSM 161</strain>
    </source>
</reference>
<gene>
    <name evidence="1" type="ORF">CCS01_01180</name>
</gene>
<dbReference type="EMBL" id="NHRY01000032">
    <property type="protein sequence ID" value="PPQ39535.1"/>
    <property type="molecule type" value="Genomic_DNA"/>
</dbReference>